<dbReference type="AlphaFoldDB" id="A0A6F8VFF3"/>
<dbReference type="Proteomes" id="UP000502260">
    <property type="component" value="Chromosome"/>
</dbReference>
<feature type="chain" id="PRO_5026137703" evidence="1">
    <location>
        <begin position="20"/>
        <end position="579"/>
    </location>
</feature>
<evidence type="ECO:0000313" key="3">
    <source>
        <dbReference type="Proteomes" id="UP000502260"/>
    </source>
</evidence>
<protein>
    <submittedName>
        <fullName evidence="2">Uncharacterized protein</fullName>
    </submittedName>
</protein>
<accession>A0A6F8VFF3</accession>
<reference evidence="3" key="1">
    <citation type="submission" date="2020-03" db="EMBL/GenBank/DDBJ databases">
        <title>Complete genome sequence of sulfur-oxidizing bacterium skT11.</title>
        <authorList>
            <person name="Kanda M."/>
            <person name="Kojima H."/>
            <person name="Fukui M."/>
        </authorList>
    </citation>
    <scope>NUCLEOTIDE SEQUENCE [LARGE SCALE GENOMIC DNA]</scope>
    <source>
        <strain evidence="3">skT11</strain>
    </source>
</reference>
<evidence type="ECO:0000313" key="2">
    <source>
        <dbReference type="EMBL" id="BCB27449.1"/>
    </source>
</evidence>
<feature type="signal peptide" evidence="1">
    <location>
        <begin position="1"/>
        <end position="19"/>
    </location>
</feature>
<dbReference type="EMBL" id="AP022853">
    <property type="protein sequence ID" value="BCB27449.1"/>
    <property type="molecule type" value="Genomic_DNA"/>
</dbReference>
<name>A0A6F8VFF3_9PROT</name>
<gene>
    <name evidence="2" type="ORF">SKTS_23350</name>
</gene>
<keyword evidence="1" id="KW-0732">Signal</keyword>
<evidence type="ECO:0000256" key="1">
    <source>
        <dbReference type="SAM" id="SignalP"/>
    </source>
</evidence>
<sequence length="579" mass="63019">MRWVIGLMAFMWATFPAQATIYFFPDTNPVMAVGEQPKWLKDGRGNDGYVSVVSEVIPESTCTPLSSRGFWGDKKTQLVLSVTTSGFSREQVSNEIPIATFDGRDDGSECTSLSTLPLNVIPLTLLGNYSTFNPGKLAIVLNVKSASNSSQDYIGSAKLVLGAAALVMTGGAASAIGGIAATVGNPVLSEAQNRTNNLLKGMANAKTTIPLSWKKLRSGLHTVEIPIYSAEGTLKDAFPDSSDEAVKTLQKSTQFNRTKLFTVRLTFNYVNSLFNPGSTGANDMYASDSLSTSNVLNMHAMHNSLNFMQFLNDSSPSLLQIAGVAEGYALSNACSTGFVKLKKLGLSDLDTAIVMKSFIDEAKGGGDWYANPQMVKDCFNQVPAIQAYLEELYGQSTPVFVIGDVQDGVGKAYKRWRDKIGPVLADFRRALTASQEQREVLLKFNQKKDIQLRFSQELQPWSRESTSEEATPSAYPGVDLLATRRIRTIGCFIYKDPVNLAPDSPGAYFLMEDLAGSFWLGNARLSSRDEDGKISTLMVASMTPDWANYLASFHYPGGECKSILGRYRSSMALTVVGRN</sequence>
<dbReference type="KEGG" id="slac:SKTS_23350"/>
<organism evidence="2 3">
    <name type="scientific">Sulfurimicrobium lacus</name>
    <dbReference type="NCBI Taxonomy" id="2715678"/>
    <lineage>
        <taxon>Bacteria</taxon>
        <taxon>Pseudomonadati</taxon>
        <taxon>Pseudomonadota</taxon>
        <taxon>Betaproteobacteria</taxon>
        <taxon>Nitrosomonadales</taxon>
        <taxon>Sulfuricellaceae</taxon>
        <taxon>Sulfurimicrobium</taxon>
    </lineage>
</organism>
<keyword evidence="3" id="KW-1185">Reference proteome</keyword>
<proteinExistence type="predicted"/>